<evidence type="ECO:0000313" key="1">
    <source>
        <dbReference type="EMBL" id="MBB4222553.1"/>
    </source>
</evidence>
<sequence>MTVLDRSYFDLVVVRAPLSEVARAFDDYPSMRVKVSATPFVFPSQSYSGEGSTMLLWTPEAAPHLTAFMPHAASSDYFFRSYCAQFLFEVAEVRSTSQQAEDQINSFEVDADGKPRRMVRAMKDERWEFLQEGSPLAFEQMERYASRLVRDRLTRDMVLDYLEAWGTPVRDEAFWRTGMPAATFVARP</sequence>
<reference evidence="1 2" key="1">
    <citation type="submission" date="2020-08" db="EMBL/GenBank/DDBJ databases">
        <title>Genomic Encyclopedia of Type Strains, Phase IV (KMG-V): Genome sequencing to study the core and pangenomes of soil and plant-associated prokaryotes.</title>
        <authorList>
            <person name="Whitman W."/>
        </authorList>
    </citation>
    <scope>NUCLEOTIDE SEQUENCE [LARGE SCALE GENOMIC DNA]</scope>
    <source>
        <strain evidence="1 2">34/80</strain>
    </source>
</reference>
<dbReference type="Proteomes" id="UP000524450">
    <property type="component" value="Unassembled WGS sequence"/>
</dbReference>
<dbReference type="RefSeq" id="WP_184639274.1">
    <property type="nucleotide sequence ID" value="NZ_JACIFZ010000003.1"/>
</dbReference>
<accession>A0A840FLD7</accession>
<evidence type="ECO:0000313" key="2">
    <source>
        <dbReference type="Proteomes" id="UP000524450"/>
    </source>
</evidence>
<organism evidence="1 2">
    <name type="scientific">Variovorax guangxiensis</name>
    <dbReference type="NCBI Taxonomy" id="1775474"/>
    <lineage>
        <taxon>Bacteria</taxon>
        <taxon>Pseudomonadati</taxon>
        <taxon>Pseudomonadota</taxon>
        <taxon>Betaproteobacteria</taxon>
        <taxon>Burkholderiales</taxon>
        <taxon>Comamonadaceae</taxon>
        <taxon>Variovorax</taxon>
    </lineage>
</organism>
<protein>
    <submittedName>
        <fullName evidence="1">Uncharacterized protein</fullName>
    </submittedName>
</protein>
<comment type="caution">
    <text evidence="1">The sequence shown here is derived from an EMBL/GenBank/DDBJ whole genome shotgun (WGS) entry which is preliminary data.</text>
</comment>
<proteinExistence type="predicted"/>
<name>A0A840FLD7_9BURK</name>
<dbReference type="AlphaFoldDB" id="A0A840FLD7"/>
<gene>
    <name evidence="1" type="ORF">GGD71_003333</name>
</gene>
<dbReference type="EMBL" id="JACIFZ010000003">
    <property type="protein sequence ID" value="MBB4222553.1"/>
    <property type="molecule type" value="Genomic_DNA"/>
</dbReference>